<dbReference type="GeneID" id="30967227"/>
<name>A0A1D2VEV5_9ASCO</name>
<dbReference type="InParanoid" id="A0A1D2VEV5"/>
<gene>
    <name evidence="1" type="ORF">ASCRUDRAFT_76716</name>
</gene>
<protein>
    <submittedName>
        <fullName evidence="1">Uncharacterized protein</fullName>
    </submittedName>
</protein>
<keyword evidence="2" id="KW-1185">Reference proteome</keyword>
<feature type="non-terminal residue" evidence="1">
    <location>
        <position position="75"/>
    </location>
</feature>
<dbReference type="Proteomes" id="UP000095038">
    <property type="component" value="Unassembled WGS sequence"/>
</dbReference>
<dbReference type="RefSeq" id="XP_020046535.1">
    <property type="nucleotide sequence ID" value="XM_020193591.1"/>
</dbReference>
<sequence>MENFRSYELKDAEIEFFEQLYCSKYPYKKNADSEEVARVNNGIAEDLENTLKTQLDSIYTDKKTQELQPNNTNIV</sequence>
<accession>A0A1D2VEV5</accession>
<organism evidence="1 2">
    <name type="scientific">Ascoidea rubescens DSM 1968</name>
    <dbReference type="NCBI Taxonomy" id="1344418"/>
    <lineage>
        <taxon>Eukaryota</taxon>
        <taxon>Fungi</taxon>
        <taxon>Dikarya</taxon>
        <taxon>Ascomycota</taxon>
        <taxon>Saccharomycotina</taxon>
        <taxon>Saccharomycetes</taxon>
        <taxon>Ascoideaceae</taxon>
        <taxon>Ascoidea</taxon>
    </lineage>
</organism>
<evidence type="ECO:0000313" key="2">
    <source>
        <dbReference type="Proteomes" id="UP000095038"/>
    </source>
</evidence>
<reference evidence="2" key="1">
    <citation type="submission" date="2016-05" db="EMBL/GenBank/DDBJ databases">
        <title>Comparative genomics of biotechnologically important yeasts.</title>
        <authorList>
            <consortium name="DOE Joint Genome Institute"/>
            <person name="Riley R."/>
            <person name="Haridas S."/>
            <person name="Wolfe K.H."/>
            <person name="Lopes M.R."/>
            <person name="Hittinger C.T."/>
            <person name="Goker M."/>
            <person name="Salamov A."/>
            <person name="Wisecaver J."/>
            <person name="Long T.M."/>
            <person name="Aerts A.L."/>
            <person name="Barry K."/>
            <person name="Choi C."/>
            <person name="Clum A."/>
            <person name="Coughlan A.Y."/>
            <person name="Deshpande S."/>
            <person name="Douglass A.P."/>
            <person name="Hanson S.J."/>
            <person name="Klenk H.-P."/>
            <person name="Labutti K."/>
            <person name="Lapidus A."/>
            <person name="Lindquist E."/>
            <person name="Lipzen A."/>
            <person name="Meier-Kolthoff J.P."/>
            <person name="Ohm R.A."/>
            <person name="Otillar R.P."/>
            <person name="Pangilinan J."/>
            <person name="Peng Y."/>
            <person name="Rokas A."/>
            <person name="Rosa C.A."/>
            <person name="Scheuner C."/>
            <person name="Sibirny A.A."/>
            <person name="Slot J.C."/>
            <person name="Stielow J.B."/>
            <person name="Sun H."/>
            <person name="Kurtzman C.P."/>
            <person name="Blackwell M."/>
            <person name="Grigoriev I.V."/>
            <person name="Jeffries T.W."/>
        </authorList>
    </citation>
    <scope>NUCLEOTIDE SEQUENCE [LARGE SCALE GENOMIC DNA]</scope>
    <source>
        <strain evidence="2">DSM 1968</strain>
    </source>
</reference>
<dbReference type="EMBL" id="KV454483">
    <property type="protein sequence ID" value="ODV60228.1"/>
    <property type="molecule type" value="Genomic_DNA"/>
</dbReference>
<evidence type="ECO:0000313" key="1">
    <source>
        <dbReference type="EMBL" id="ODV60228.1"/>
    </source>
</evidence>
<dbReference type="AlphaFoldDB" id="A0A1D2VEV5"/>
<proteinExistence type="predicted"/>